<reference evidence="2" key="1">
    <citation type="submission" date="2020-12" db="EMBL/GenBank/DDBJ databases">
        <title>PHA producing bacteria isolated from mangrove.</title>
        <authorList>
            <person name="Zheng W."/>
            <person name="Yu S."/>
            <person name="Huang Y."/>
        </authorList>
    </citation>
    <scope>NUCLEOTIDE SEQUENCE</scope>
    <source>
        <strain evidence="2">GN8-5</strain>
    </source>
</reference>
<dbReference type="AlphaFoldDB" id="A0A939DY80"/>
<protein>
    <recommendedName>
        <fullName evidence="1">Anti-bacteriophage protein A/HamA C-terminal domain-containing protein</fullName>
    </recommendedName>
</protein>
<evidence type="ECO:0000313" key="2">
    <source>
        <dbReference type="EMBL" id="MBN8207091.1"/>
    </source>
</evidence>
<name>A0A939DY80_9MICO</name>
<gene>
    <name evidence="2" type="ORF">JF543_14145</name>
</gene>
<accession>A0A939DY80</accession>
<comment type="caution">
    <text evidence="2">The sequence shown here is derived from an EMBL/GenBank/DDBJ whole genome shotgun (WGS) entry which is preliminary data.</text>
</comment>
<feature type="domain" description="Anti-bacteriophage protein A/HamA C-terminal" evidence="1">
    <location>
        <begin position="19"/>
        <end position="191"/>
    </location>
</feature>
<evidence type="ECO:0000313" key="3">
    <source>
        <dbReference type="Proteomes" id="UP000664385"/>
    </source>
</evidence>
<evidence type="ECO:0000259" key="1">
    <source>
        <dbReference type="Pfam" id="PF08878"/>
    </source>
</evidence>
<proteinExistence type="predicted"/>
<dbReference type="Pfam" id="PF08878">
    <property type="entry name" value="HamA"/>
    <property type="match status" value="1"/>
</dbReference>
<dbReference type="RefSeq" id="WP_206824914.1">
    <property type="nucleotide sequence ID" value="NZ_JAEMWU010000004.1"/>
</dbReference>
<dbReference type="EMBL" id="JAEMWU010000004">
    <property type="protein sequence ID" value="MBN8207091.1"/>
    <property type="molecule type" value="Genomic_DNA"/>
</dbReference>
<dbReference type="Proteomes" id="UP000664385">
    <property type="component" value="Unassembled WGS sequence"/>
</dbReference>
<dbReference type="InterPro" id="IPR014976">
    <property type="entry name" value="AbpA_HamA_C"/>
</dbReference>
<sequence>MEGMEVDRLGAGTLVIVRDISDEFRSHIRERLAAYCYGATVVSEDASFYSFEKTVAEFMRRYDPKPHATKIGMAGELVVHVLMPLLHEELISSAVYFNKEERSIKKGFDLTFLGADDSEIWYGEVKSGEVTAGDSADEKAAALIDIAASSLVSMLSDRELLSRWDAALIDTRLTLDGGYARSARNLLRSDSETVRSGGHVVKRALLAGAVMHELGHCVVTSAGVEEIVAAVEASGEFVKSRVLVIQQSALEAVIEHLRELASA</sequence>
<organism evidence="2 3">
    <name type="scientific">Microbacterium esteraromaticum</name>
    <dbReference type="NCBI Taxonomy" id="57043"/>
    <lineage>
        <taxon>Bacteria</taxon>
        <taxon>Bacillati</taxon>
        <taxon>Actinomycetota</taxon>
        <taxon>Actinomycetes</taxon>
        <taxon>Micrococcales</taxon>
        <taxon>Microbacteriaceae</taxon>
        <taxon>Microbacterium</taxon>
    </lineage>
</organism>